<protein>
    <submittedName>
        <fullName evidence="3">Uncharacterized protein</fullName>
    </submittedName>
</protein>
<reference evidence="3" key="1">
    <citation type="submission" date="2019-12" db="UniProtKB">
        <authorList>
            <consortium name="WormBaseParasite"/>
        </authorList>
    </citation>
    <scope>IDENTIFICATION</scope>
</reference>
<evidence type="ECO:0000313" key="2">
    <source>
        <dbReference type="Proteomes" id="UP000046395"/>
    </source>
</evidence>
<name>A0A5S6R0P0_TRIMR</name>
<keyword evidence="1" id="KW-0472">Membrane</keyword>
<accession>A0A5S6R0P0</accession>
<keyword evidence="1" id="KW-1133">Transmembrane helix</keyword>
<evidence type="ECO:0000256" key="1">
    <source>
        <dbReference type="SAM" id="Phobius"/>
    </source>
</evidence>
<proteinExistence type="predicted"/>
<keyword evidence="2" id="KW-1185">Reference proteome</keyword>
<dbReference type="WBParaSite" id="TMUE_3000012993.1">
    <property type="protein sequence ID" value="TMUE_3000012993.1"/>
    <property type="gene ID" value="WBGene00286522"/>
</dbReference>
<dbReference type="PANTHER" id="PTHR38640:SF1">
    <property type="entry name" value="GEO09659P1"/>
    <property type="match status" value="1"/>
</dbReference>
<dbReference type="PANTHER" id="PTHR38640">
    <property type="entry name" value="GEO09659P1"/>
    <property type="match status" value="1"/>
</dbReference>
<dbReference type="Proteomes" id="UP000046395">
    <property type="component" value="Unassembled WGS sequence"/>
</dbReference>
<keyword evidence="1" id="KW-0812">Transmembrane</keyword>
<evidence type="ECO:0000313" key="3">
    <source>
        <dbReference type="WBParaSite" id="TMUE_3000012993.1"/>
    </source>
</evidence>
<feature type="transmembrane region" description="Helical" evidence="1">
    <location>
        <begin position="137"/>
        <end position="157"/>
    </location>
</feature>
<sequence>MLQSFITEGRLNVVTYLSYNRSRLMDSGIGIPVATIKNLCKFYLPVTGVVSHGVYGLLYMRPDLVPPQSYISAEGLSNALLFQSALGVGSYLYNLEHMKHLPVARRAMFATYGTALFSFGTMFVYGSIKMGTERNALRLVLAFLASGALISIGKEFFDHINELTGENGKGP</sequence>
<dbReference type="AlphaFoldDB" id="A0A5S6R0P0"/>
<feature type="transmembrane region" description="Helical" evidence="1">
    <location>
        <begin position="107"/>
        <end position="125"/>
    </location>
</feature>
<organism evidence="2 3">
    <name type="scientific">Trichuris muris</name>
    <name type="common">Mouse whipworm</name>
    <dbReference type="NCBI Taxonomy" id="70415"/>
    <lineage>
        <taxon>Eukaryota</taxon>
        <taxon>Metazoa</taxon>
        <taxon>Ecdysozoa</taxon>
        <taxon>Nematoda</taxon>
        <taxon>Enoplea</taxon>
        <taxon>Dorylaimia</taxon>
        <taxon>Trichinellida</taxon>
        <taxon>Trichuridae</taxon>
        <taxon>Trichuris</taxon>
    </lineage>
</organism>
<dbReference type="STRING" id="70415.A0A5S6R0P0"/>